<feature type="transmembrane region" description="Helical" evidence="8">
    <location>
        <begin position="180"/>
        <end position="203"/>
    </location>
</feature>
<dbReference type="GO" id="GO:0005886">
    <property type="term" value="C:plasma membrane"/>
    <property type="evidence" value="ECO:0007669"/>
    <property type="project" value="UniProtKB-SubCell"/>
</dbReference>
<dbReference type="FunFam" id="1.20.1250.20:FF:000218">
    <property type="entry name" value="facilitated trehalose transporter Tret1"/>
    <property type="match status" value="1"/>
</dbReference>
<feature type="transmembrane region" description="Helical" evidence="8">
    <location>
        <begin position="465"/>
        <end position="484"/>
    </location>
</feature>
<dbReference type="Pfam" id="PF00083">
    <property type="entry name" value="Sugar_tr"/>
    <property type="match status" value="1"/>
</dbReference>
<dbReference type="InterPro" id="IPR005829">
    <property type="entry name" value="Sugar_transporter_CS"/>
</dbReference>
<dbReference type="InterPro" id="IPR020846">
    <property type="entry name" value="MFS_dom"/>
</dbReference>
<evidence type="ECO:0000256" key="8">
    <source>
        <dbReference type="SAM" id="Phobius"/>
    </source>
</evidence>
<dbReference type="PROSITE" id="PS00216">
    <property type="entry name" value="SUGAR_TRANSPORT_1"/>
    <property type="match status" value="2"/>
</dbReference>
<evidence type="ECO:0000313" key="10">
    <source>
        <dbReference type="EMBL" id="KAH9644406.1"/>
    </source>
</evidence>
<dbReference type="Gene3D" id="1.20.1250.20">
    <property type="entry name" value="MFS general substrate transporter like domains"/>
    <property type="match status" value="1"/>
</dbReference>
<reference evidence="10" key="1">
    <citation type="journal article" date="2021" name="G3 (Bethesda)">
        <title>Genome and transcriptome analysis of the beet armyworm Spodoptera exigua reveals targets for pest control. .</title>
        <authorList>
            <person name="Simon S."/>
            <person name="Breeschoten T."/>
            <person name="Jansen H.J."/>
            <person name="Dirks R.P."/>
            <person name="Schranz M.E."/>
            <person name="Ros V.I.D."/>
        </authorList>
    </citation>
    <scope>NUCLEOTIDE SEQUENCE</scope>
    <source>
        <strain evidence="10">TB_SE_WUR_2020</strain>
    </source>
</reference>
<feature type="transmembrane region" description="Helical" evidence="8">
    <location>
        <begin position="89"/>
        <end position="109"/>
    </location>
</feature>
<dbReference type="InterPro" id="IPR036259">
    <property type="entry name" value="MFS_trans_sf"/>
</dbReference>
<feature type="transmembrane region" description="Helical" evidence="8">
    <location>
        <begin position="156"/>
        <end position="174"/>
    </location>
</feature>
<dbReference type="GO" id="GO:0022857">
    <property type="term" value="F:transmembrane transporter activity"/>
    <property type="evidence" value="ECO:0007669"/>
    <property type="project" value="InterPro"/>
</dbReference>
<keyword evidence="6 8" id="KW-1133">Transmembrane helix</keyword>
<feature type="transmembrane region" description="Helical" evidence="8">
    <location>
        <begin position="129"/>
        <end position="149"/>
    </location>
</feature>
<protein>
    <recommendedName>
        <fullName evidence="9">Major facilitator superfamily (MFS) profile domain-containing protein</fullName>
    </recommendedName>
</protein>
<evidence type="ECO:0000256" key="7">
    <source>
        <dbReference type="ARBA" id="ARBA00023136"/>
    </source>
</evidence>
<proteinExistence type="predicted"/>
<dbReference type="Proteomes" id="UP000814243">
    <property type="component" value="Unassembled WGS sequence"/>
</dbReference>
<comment type="subcellular location">
    <subcellularLocation>
        <location evidence="1">Cell membrane</location>
        <topology evidence="1">Multi-pass membrane protein</topology>
    </subcellularLocation>
</comment>
<evidence type="ECO:0000256" key="4">
    <source>
        <dbReference type="ARBA" id="ARBA00022597"/>
    </source>
</evidence>
<dbReference type="PANTHER" id="PTHR48021:SF33">
    <property type="entry name" value="AT22075P-RELATED"/>
    <property type="match status" value="1"/>
</dbReference>
<feature type="transmembrane region" description="Helical" evidence="8">
    <location>
        <begin position="239"/>
        <end position="260"/>
    </location>
</feature>
<evidence type="ECO:0000256" key="3">
    <source>
        <dbReference type="ARBA" id="ARBA00022475"/>
    </source>
</evidence>
<accession>A0A922MXB7</accession>
<organism evidence="10 11">
    <name type="scientific">Spodoptera exigua</name>
    <name type="common">Beet armyworm</name>
    <name type="synonym">Noctua fulgens</name>
    <dbReference type="NCBI Taxonomy" id="7107"/>
    <lineage>
        <taxon>Eukaryota</taxon>
        <taxon>Metazoa</taxon>
        <taxon>Ecdysozoa</taxon>
        <taxon>Arthropoda</taxon>
        <taxon>Hexapoda</taxon>
        <taxon>Insecta</taxon>
        <taxon>Pterygota</taxon>
        <taxon>Neoptera</taxon>
        <taxon>Endopterygota</taxon>
        <taxon>Lepidoptera</taxon>
        <taxon>Glossata</taxon>
        <taxon>Ditrysia</taxon>
        <taxon>Noctuoidea</taxon>
        <taxon>Noctuidae</taxon>
        <taxon>Amphipyrinae</taxon>
        <taxon>Spodoptera</taxon>
    </lineage>
</organism>
<evidence type="ECO:0000256" key="5">
    <source>
        <dbReference type="ARBA" id="ARBA00022692"/>
    </source>
</evidence>
<evidence type="ECO:0000256" key="1">
    <source>
        <dbReference type="ARBA" id="ARBA00004651"/>
    </source>
</evidence>
<feature type="transmembrane region" description="Helical" evidence="8">
    <location>
        <begin position="496"/>
        <end position="516"/>
    </location>
</feature>
<keyword evidence="7 8" id="KW-0472">Membrane</keyword>
<keyword evidence="5 8" id="KW-0812">Transmembrane</keyword>
<dbReference type="SUPFAM" id="SSF103473">
    <property type="entry name" value="MFS general substrate transporter"/>
    <property type="match status" value="1"/>
</dbReference>
<evidence type="ECO:0000256" key="2">
    <source>
        <dbReference type="ARBA" id="ARBA00022448"/>
    </source>
</evidence>
<dbReference type="PANTHER" id="PTHR48021">
    <property type="match status" value="1"/>
</dbReference>
<dbReference type="InterPro" id="IPR005828">
    <property type="entry name" value="MFS_sugar_transport-like"/>
</dbReference>
<evidence type="ECO:0000259" key="9">
    <source>
        <dbReference type="PROSITE" id="PS50850"/>
    </source>
</evidence>
<feature type="transmembrane region" description="Helical" evidence="8">
    <location>
        <begin position="396"/>
        <end position="416"/>
    </location>
</feature>
<sequence>MKSLIDIESVEFYQHCIIDNENLVGQVTLKAHSPGQGEQSYQDSLIYKLFEMILRNLKTKETTEHRSEKKGWQPNLQINRTICRPVGPLINLPVFAYGASIGWMSPMSLLLQSKNSPRATPLTDYEVSWIASVPYLVCIPADYLMAVLSDKLGRKLTLFFTSATAFLAWTIKLASMEVWAFILARALFGITMAGAYVTCPLYTKEISSANVRGTLGALVVLFHTTGNLFLYIIGDILSYRTILWICLMLPTVHLILFIMMPESPSYLIKKGKTDEAIRSMAWLRCRQEDDPQVISEVNQIKKEQMKDEESNGFVLKAILQDKILIRAFIIAMVLALAREVCGSIPVLNFAGEIFSMSSEGSGIVLTPNQQAMTLGTMQVIGATLASFTVEKAGRKTLFIATALVSGLSMCALASWFVAREYSVFAPAWIPVVTLCLCIFCDALGLQPVSVIVIGEIFSFKYRGSIMAITMSAASVAAFAQTLFFKPLVNAVGGPHVAFFFFGAVCLLTTVYVCICVPETKKRILEEIYEDLKTKKEKKMDREKALAIEAGKVEA</sequence>
<name>A0A922MXB7_SPOEX</name>
<evidence type="ECO:0000256" key="6">
    <source>
        <dbReference type="ARBA" id="ARBA00022989"/>
    </source>
</evidence>
<dbReference type="EMBL" id="JACEFF010000086">
    <property type="protein sequence ID" value="KAH9644406.1"/>
    <property type="molecule type" value="Genomic_DNA"/>
</dbReference>
<dbReference type="InterPro" id="IPR050549">
    <property type="entry name" value="MFS_Trehalose_Transporter"/>
</dbReference>
<evidence type="ECO:0000313" key="11">
    <source>
        <dbReference type="Proteomes" id="UP000814243"/>
    </source>
</evidence>
<keyword evidence="3" id="KW-1003">Cell membrane</keyword>
<comment type="caution">
    <text evidence="10">The sequence shown here is derived from an EMBL/GenBank/DDBJ whole genome shotgun (WGS) entry which is preliminary data.</text>
</comment>
<gene>
    <name evidence="10" type="ORF">HF086_006434</name>
</gene>
<dbReference type="AlphaFoldDB" id="A0A922MXB7"/>
<feature type="transmembrane region" description="Helical" evidence="8">
    <location>
        <begin position="215"/>
        <end position="233"/>
    </location>
</feature>
<dbReference type="PROSITE" id="PS50850">
    <property type="entry name" value="MFS"/>
    <property type="match status" value="1"/>
</dbReference>
<keyword evidence="2" id="KW-0813">Transport</keyword>
<feature type="transmembrane region" description="Helical" evidence="8">
    <location>
        <begin position="428"/>
        <end position="453"/>
    </location>
</feature>
<feature type="domain" description="Major facilitator superfamily (MFS) profile" evidence="9">
    <location>
        <begin position="86"/>
        <end position="520"/>
    </location>
</feature>
<keyword evidence="4" id="KW-0762">Sugar transport</keyword>